<evidence type="ECO:0000313" key="2">
    <source>
        <dbReference type="EMBL" id="KAB8246953.1"/>
    </source>
</evidence>
<organism evidence="2">
    <name type="scientific">Aspergillus flavus</name>
    <dbReference type="NCBI Taxonomy" id="5059"/>
    <lineage>
        <taxon>Eukaryota</taxon>
        <taxon>Fungi</taxon>
        <taxon>Dikarya</taxon>
        <taxon>Ascomycota</taxon>
        <taxon>Pezizomycotina</taxon>
        <taxon>Eurotiomycetes</taxon>
        <taxon>Eurotiomycetidae</taxon>
        <taxon>Eurotiales</taxon>
        <taxon>Aspergillaceae</taxon>
        <taxon>Aspergillus</taxon>
        <taxon>Aspergillus subgen. Circumdati</taxon>
    </lineage>
</organism>
<evidence type="ECO:0008006" key="3">
    <source>
        <dbReference type="Google" id="ProtNLM"/>
    </source>
</evidence>
<dbReference type="Proteomes" id="UP000325434">
    <property type="component" value="Unassembled WGS sequence"/>
</dbReference>
<reference evidence="2" key="1">
    <citation type="submission" date="2019-04" db="EMBL/GenBank/DDBJ databases">
        <title>Friends and foes A comparative genomics study of 23 Aspergillus species from section Flavi.</title>
        <authorList>
            <consortium name="DOE Joint Genome Institute"/>
            <person name="Kjaerbolling I."/>
            <person name="Vesth T."/>
            <person name="Frisvad J.C."/>
            <person name="Nybo J.L."/>
            <person name="Theobald S."/>
            <person name="Kildgaard S."/>
            <person name="Isbrandt T."/>
            <person name="Kuo A."/>
            <person name="Sato A."/>
            <person name="Lyhne E.K."/>
            <person name="Kogle M.E."/>
            <person name="Wiebenga A."/>
            <person name="Kun R.S."/>
            <person name="Lubbers R.J."/>
            <person name="Makela M.R."/>
            <person name="Barry K."/>
            <person name="Chovatia M."/>
            <person name="Clum A."/>
            <person name="Daum C."/>
            <person name="Haridas S."/>
            <person name="He G."/>
            <person name="LaButti K."/>
            <person name="Lipzen A."/>
            <person name="Mondo S."/>
            <person name="Riley R."/>
            <person name="Salamov A."/>
            <person name="Simmons B.A."/>
            <person name="Magnuson J.K."/>
            <person name="Henrissat B."/>
            <person name="Mortensen U.H."/>
            <person name="Larsen T.O."/>
            <person name="Devries R.P."/>
            <person name="Grigoriev I.V."/>
            <person name="Machida M."/>
            <person name="Baker S.E."/>
            <person name="Andersen M.R."/>
        </authorList>
    </citation>
    <scope>NUCLEOTIDE SEQUENCE [LARGE SCALE GENOMIC DNA]</scope>
    <source>
        <strain evidence="2">CBS 121.62</strain>
    </source>
</reference>
<gene>
    <name evidence="2" type="ORF">BDV35DRAFT_352452</name>
</gene>
<protein>
    <recommendedName>
        <fullName evidence="3">Secreted protein</fullName>
    </recommendedName>
</protein>
<name>A0A5N6H2G1_ASPFL</name>
<dbReference type="AlphaFoldDB" id="A0A5N6H2G1"/>
<evidence type="ECO:0000256" key="1">
    <source>
        <dbReference type="SAM" id="SignalP"/>
    </source>
</evidence>
<dbReference type="EMBL" id="ML734594">
    <property type="protein sequence ID" value="KAB8246953.1"/>
    <property type="molecule type" value="Genomic_DNA"/>
</dbReference>
<proteinExistence type="predicted"/>
<sequence length="71" mass="8399">MSNILPNPLKLFLLRLLHSCRSSSFGAPLRECGVDRGLPDLPRIFDGRFRMRLPRDLPRRRSKYNKYHLYA</sequence>
<feature type="chain" id="PRO_5024802618" description="Secreted protein" evidence="1">
    <location>
        <begin position="23"/>
        <end position="71"/>
    </location>
</feature>
<feature type="signal peptide" evidence="1">
    <location>
        <begin position="1"/>
        <end position="22"/>
    </location>
</feature>
<keyword evidence="1" id="KW-0732">Signal</keyword>
<accession>A0A5N6H2G1</accession>